<dbReference type="InterPro" id="IPR012337">
    <property type="entry name" value="RNaseH-like_sf"/>
</dbReference>
<protein>
    <recommendedName>
        <fullName evidence="3 15">DNA polymerase I</fullName>
        <ecNumber evidence="2 15">2.7.7.7</ecNumber>
    </recommendedName>
</protein>
<dbReference type="SMART" id="SM00475">
    <property type="entry name" value="53EXOc"/>
    <property type="match status" value="1"/>
</dbReference>
<reference evidence="21" key="1">
    <citation type="submission" date="2017-10" db="EMBL/GenBank/DDBJ databases">
        <authorList>
            <person name="Gaisin V.A."/>
            <person name="Rysina M.S."/>
            <person name="Grouzdev D.S."/>
        </authorList>
    </citation>
    <scope>NUCLEOTIDE SEQUENCE [LARGE SCALE GENOMIC DNA]</scope>
    <source>
        <strain evidence="21">V1</strain>
    </source>
</reference>
<evidence type="ECO:0000256" key="10">
    <source>
        <dbReference type="ARBA" id="ARBA00022839"/>
    </source>
</evidence>
<evidence type="ECO:0000256" key="13">
    <source>
        <dbReference type="ARBA" id="ARBA00023204"/>
    </source>
</evidence>
<feature type="domain" description="3'-5' exonuclease" evidence="17">
    <location>
        <begin position="342"/>
        <end position="522"/>
    </location>
</feature>
<evidence type="ECO:0000259" key="19">
    <source>
        <dbReference type="SMART" id="SM00482"/>
    </source>
</evidence>
<evidence type="ECO:0000256" key="5">
    <source>
        <dbReference type="ARBA" id="ARBA00022695"/>
    </source>
</evidence>
<evidence type="ECO:0000256" key="8">
    <source>
        <dbReference type="ARBA" id="ARBA00022763"/>
    </source>
</evidence>
<gene>
    <name evidence="16" type="primary">polA</name>
    <name evidence="20" type="ORF">CR164_09690</name>
</gene>
<dbReference type="GO" id="GO:0006261">
    <property type="term" value="P:DNA-templated DNA replication"/>
    <property type="evidence" value="ECO:0007669"/>
    <property type="project" value="UniProtKB-UniRule"/>
</dbReference>
<dbReference type="FunFam" id="1.10.150.20:FF:000002">
    <property type="entry name" value="DNA polymerase I"/>
    <property type="match status" value="1"/>
</dbReference>
<keyword evidence="21" id="KW-1185">Reference proteome</keyword>
<comment type="similarity">
    <text evidence="1 16">Belongs to the DNA polymerase type-A family.</text>
</comment>
<organism evidence="20 21">
    <name type="scientific">Prosthecochloris marina</name>
    <dbReference type="NCBI Taxonomy" id="2017681"/>
    <lineage>
        <taxon>Bacteria</taxon>
        <taxon>Pseudomonadati</taxon>
        <taxon>Chlorobiota</taxon>
        <taxon>Chlorobiia</taxon>
        <taxon>Chlorobiales</taxon>
        <taxon>Chlorobiaceae</taxon>
        <taxon>Prosthecochloris</taxon>
    </lineage>
</organism>
<evidence type="ECO:0000256" key="1">
    <source>
        <dbReference type="ARBA" id="ARBA00007705"/>
    </source>
</evidence>
<dbReference type="Pfam" id="PF01612">
    <property type="entry name" value="DNA_pol_A_exo1"/>
    <property type="match status" value="1"/>
</dbReference>
<keyword evidence="11 16" id="KW-0239">DNA-directed DNA polymerase</keyword>
<dbReference type="SMART" id="SM00482">
    <property type="entry name" value="POLAc"/>
    <property type="match status" value="1"/>
</dbReference>
<evidence type="ECO:0000256" key="6">
    <source>
        <dbReference type="ARBA" id="ARBA00022705"/>
    </source>
</evidence>
<proteinExistence type="inferred from homology"/>
<evidence type="ECO:0000313" key="20">
    <source>
        <dbReference type="EMBL" id="PWW81668.1"/>
    </source>
</evidence>
<dbReference type="GO" id="GO:0008408">
    <property type="term" value="F:3'-5' exonuclease activity"/>
    <property type="evidence" value="ECO:0007669"/>
    <property type="project" value="UniProtKB-UniRule"/>
</dbReference>
<comment type="caution">
    <text evidence="20">The sequence shown here is derived from an EMBL/GenBank/DDBJ whole genome shotgun (WGS) entry which is preliminary data.</text>
</comment>
<accession>A0A317T4U8</accession>
<dbReference type="CDD" id="cd06139">
    <property type="entry name" value="DNA_polA_I_Ecoli_like_exo"/>
    <property type="match status" value="1"/>
</dbReference>
<dbReference type="SUPFAM" id="SSF47807">
    <property type="entry name" value="5' to 3' exonuclease, C-terminal subdomain"/>
    <property type="match status" value="1"/>
</dbReference>
<dbReference type="GO" id="GO:0003677">
    <property type="term" value="F:DNA binding"/>
    <property type="evidence" value="ECO:0007669"/>
    <property type="project" value="UniProtKB-UniRule"/>
</dbReference>
<evidence type="ECO:0000256" key="4">
    <source>
        <dbReference type="ARBA" id="ARBA00022679"/>
    </source>
</evidence>
<dbReference type="FunFam" id="1.10.150.20:FF:000003">
    <property type="entry name" value="DNA polymerase I"/>
    <property type="match status" value="1"/>
</dbReference>
<dbReference type="NCBIfam" id="NF004397">
    <property type="entry name" value="PRK05755.1"/>
    <property type="match status" value="1"/>
</dbReference>
<dbReference type="InterPro" id="IPR001098">
    <property type="entry name" value="DNA-dir_DNA_pol_A_palm_dom"/>
</dbReference>
<dbReference type="OrthoDB" id="9806424at2"/>
<keyword evidence="6 16" id="KW-0235">DNA replication</keyword>
<dbReference type="CDD" id="cd09898">
    <property type="entry name" value="H3TH_53EXO"/>
    <property type="match status" value="1"/>
</dbReference>
<dbReference type="RefSeq" id="WP_110023787.1">
    <property type="nucleotide sequence ID" value="NZ_PDNZ01000006.1"/>
</dbReference>
<keyword evidence="5 16" id="KW-0548">Nucleotidyltransferase</keyword>
<dbReference type="EC" id="2.7.7.7" evidence="2 15"/>
<evidence type="ECO:0000256" key="3">
    <source>
        <dbReference type="ARBA" id="ARBA00020311"/>
    </source>
</evidence>
<dbReference type="InterPro" id="IPR036397">
    <property type="entry name" value="RNaseH_sf"/>
</dbReference>
<dbReference type="AlphaFoldDB" id="A0A317T4U8"/>
<dbReference type="Pfam" id="PF00476">
    <property type="entry name" value="DNA_pol_A"/>
    <property type="match status" value="1"/>
</dbReference>
<dbReference type="GO" id="GO:0003887">
    <property type="term" value="F:DNA-directed DNA polymerase activity"/>
    <property type="evidence" value="ECO:0007669"/>
    <property type="project" value="UniProtKB-UniRule"/>
</dbReference>
<keyword evidence="10 16" id="KW-0269">Exonuclease</keyword>
<keyword evidence="12 16" id="KW-0238">DNA-binding</keyword>
<evidence type="ECO:0000259" key="18">
    <source>
        <dbReference type="SMART" id="SM00475"/>
    </source>
</evidence>
<dbReference type="Gene3D" id="3.30.420.10">
    <property type="entry name" value="Ribonuclease H-like superfamily/Ribonuclease H"/>
    <property type="match status" value="1"/>
</dbReference>
<dbReference type="Pfam" id="PF01367">
    <property type="entry name" value="5_3_exonuc"/>
    <property type="match status" value="1"/>
</dbReference>
<dbReference type="InterPro" id="IPR043502">
    <property type="entry name" value="DNA/RNA_pol_sf"/>
</dbReference>
<evidence type="ECO:0000256" key="11">
    <source>
        <dbReference type="ARBA" id="ARBA00022932"/>
    </source>
</evidence>
<dbReference type="FunFam" id="1.20.1060.10:FF:000001">
    <property type="entry name" value="DNA polymerase I"/>
    <property type="match status" value="1"/>
</dbReference>
<dbReference type="InterPro" id="IPR020045">
    <property type="entry name" value="DNA_polI_H3TH"/>
</dbReference>
<dbReference type="Gene3D" id="1.20.1060.10">
    <property type="entry name" value="Taq DNA Polymerase, Chain T, domain 4"/>
    <property type="match status" value="1"/>
</dbReference>
<dbReference type="Gene3D" id="3.40.50.1010">
    <property type="entry name" value="5'-nuclease"/>
    <property type="match status" value="1"/>
</dbReference>
<dbReference type="PANTHER" id="PTHR10133:SF27">
    <property type="entry name" value="DNA POLYMERASE NU"/>
    <property type="match status" value="1"/>
</dbReference>
<evidence type="ECO:0000256" key="16">
    <source>
        <dbReference type="RuleBase" id="RU004460"/>
    </source>
</evidence>
<sequence length="935" mass="104286">MASLNNTGQLTFDMSIASNKKQPERTGDKPSLFLLDGMALVYRSFFALQRTGMTTKEGIPTGATYGFFVTLLKIYETYKPHYLAVAFDSAEKTFRHELYELYKANRPAPPEDLIAQLDLIFKLVEAMRIPVLKQPGYEADDLIGSAARKFEQDCTVYIVTPDKDLAQLVHDGVKILKPGKKQNELMLLGTGEIMEQFGVSPERFTDLLTLTGDSSDNIPGAKGIGPKTASKLLNTYGSLENVFNHLDELPPKSRKSLEEFETQRKLIEDLVTIRTDLPLDTTLLDLESEEPDGSKLFNLLDELEMKSVAARIPQIFPGIQPPRHGNTDLPNPETATPENVAYHLIGDAKGVRNLEKELSALTGFAIDTETTSLNTLEAELVGISVSWKPQEAYFIYCTPGGLSPEMVLDILKEVLENQAIVKNGQNLKYDMLVLKNYGIRLSPVGFDTMLASYVIDPEEKHNLDDLADRYLGYRTTTYSELTGSGKKAIPIHEVPVDKLTAYACQDADIALRLQATQEKILGKNTELYNLCHDIEFPLVEVLAEMEFKGISLDTGQLKRTAEIVNRQIEDLKERIYETANVSFNIDSPKQLGNILFNVLGLPAKKTTKTGYSTDVRVLEDLSLLHPVAKDVLEYRSLQKLKTTYIEALPRMLCRKTGKLHTSFNQHITATGRLSSSNPNLQNIPIRTALGKEIRKAFIPSEKSNYLLSADYSQIELRIAAEISQDPHLISAFKQGEDIHAATAKAIFDTETITDDMRRKAKEVNFGVLYGIQPYGLAQRLNITQKEAKTIIETYKSKYPGLFEALQKIINDATEKGYVATLIGRRRYISDLRSKNRNIRMAAERAAMNTPIQGTAADIIKCAMSLTAKKLHDNDMQSSMLLQVHDELVFETTPDEKKALSIIATDCMVKAAEICGLSNVPVEVEIGTGKNWLDAH</sequence>
<dbReference type="InterPro" id="IPR036279">
    <property type="entry name" value="5-3_exonuclease_C_sf"/>
</dbReference>
<dbReference type="InterPro" id="IPR029060">
    <property type="entry name" value="PIN-like_dom_sf"/>
</dbReference>
<dbReference type="PANTHER" id="PTHR10133">
    <property type="entry name" value="DNA POLYMERASE I"/>
    <property type="match status" value="1"/>
</dbReference>
<dbReference type="NCBIfam" id="TIGR00593">
    <property type="entry name" value="pola"/>
    <property type="match status" value="1"/>
</dbReference>
<dbReference type="SUPFAM" id="SSF53098">
    <property type="entry name" value="Ribonuclease H-like"/>
    <property type="match status" value="1"/>
</dbReference>
<keyword evidence="9 16" id="KW-0378">Hydrolase</keyword>
<dbReference type="CDD" id="cd09859">
    <property type="entry name" value="PIN_53EXO"/>
    <property type="match status" value="1"/>
</dbReference>
<dbReference type="InterPro" id="IPR002298">
    <property type="entry name" value="DNA_polymerase_A"/>
</dbReference>
<dbReference type="EMBL" id="PDNZ01000006">
    <property type="protein sequence ID" value="PWW81668.1"/>
    <property type="molecule type" value="Genomic_DNA"/>
</dbReference>
<keyword evidence="4 16" id="KW-0808">Transferase</keyword>
<dbReference type="Pfam" id="PF02739">
    <property type="entry name" value="5_3_exonuc_N"/>
    <property type="match status" value="1"/>
</dbReference>
<dbReference type="Proteomes" id="UP000246278">
    <property type="component" value="Unassembled WGS sequence"/>
</dbReference>
<dbReference type="InterPro" id="IPR002562">
    <property type="entry name" value="3'-5'_exonuclease_dom"/>
</dbReference>
<keyword evidence="13 16" id="KW-0234">DNA repair</keyword>
<evidence type="ECO:0000259" key="17">
    <source>
        <dbReference type="SMART" id="SM00474"/>
    </source>
</evidence>
<keyword evidence="8 16" id="KW-0227">DNA damage</keyword>
<dbReference type="InterPro" id="IPR020046">
    <property type="entry name" value="5-3_exonucl_a-hlix_arch_N"/>
</dbReference>
<dbReference type="GO" id="GO:0006302">
    <property type="term" value="P:double-strand break repair"/>
    <property type="evidence" value="ECO:0007669"/>
    <property type="project" value="TreeGrafter"/>
</dbReference>
<evidence type="ECO:0000256" key="12">
    <source>
        <dbReference type="ARBA" id="ARBA00023125"/>
    </source>
</evidence>
<dbReference type="SMART" id="SM00279">
    <property type="entry name" value="HhH2"/>
    <property type="match status" value="1"/>
</dbReference>
<dbReference type="InterPro" id="IPR008918">
    <property type="entry name" value="HhH2"/>
</dbReference>
<dbReference type="SUPFAM" id="SSF88723">
    <property type="entry name" value="PIN domain-like"/>
    <property type="match status" value="1"/>
</dbReference>
<dbReference type="Gene3D" id="3.30.70.370">
    <property type="match status" value="1"/>
</dbReference>
<feature type="domain" description="DNA-directed DNA polymerase family A palm" evidence="19">
    <location>
        <begin position="690"/>
        <end position="895"/>
    </location>
</feature>
<evidence type="ECO:0000313" key="21">
    <source>
        <dbReference type="Proteomes" id="UP000246278"/>
    </source>
</evidence>
<dbReference type="SUPFAM" id="SSF56672">
    <property type="entry name" value="DNA/RNA polymerases"/>
    <property type="match status" value="1"/>
</dbReference>
<evidence type="ECO:0000256" key="15">
    <source>
        <dbReference type="NCBIfam" id="TIGR00593"/>
    </source>
</evidence>
<keyword evidence="7" id="KW-0540">Nuclease</keyword>
<dbReference type="GO" id="GO:0008409">
    <property type="term" value="F:5'-3' exonuclease activity"/>
    <property type="evidence" value="ECO:0007669"/>
    <property type="project" value="UniProtKB-UniRule"/>
</dbReference>
<dbReference type="CDD" id="cd08637">
    <property type="entry name" value="DNA_pol_A_pol_I_C"/>
    <property type="match status" value="1"/>
</dbReference>
<evidence type="ECO:0000256" key="2">
    <source>
        <dbReference type="ARBA" id="ARBA00012417"/>
    </source>
</evidence>
<name>A0A317T4U8_9CHLB</name>
<feature type="domain" description="5'-3' exonuclease" evidence="18">
    <location>
        <begin position="28"/>
        <end position="289"/>
    </location>
</feature>
<dbReference type="PRINTS" id="PR00868">
    <property type="entry name" value="DNAPOLI"/>
</dbReference>
<comment type="catalytic activity">
    <reaction evidence="14 16">
        <text>DNA(n) + a 2'-deoxyribonucleoside 5'-triphosphate = DNA(n+1) + diphosphate</text>
        <dbReference type="Rhea" id="RHEA:22508"/>
        <dbReference type="Rhea" id="RHEA-COMP:17339"/>
        <dbReference type="Rhea" id="RHEA-COMP:17340"/>
        <dbReference type="ChEBI" id="CHEBI:33019"/>
        <dbReference type="ChEBI" id="CHEBI:61560"/>
        <dbReference type="ChEBI" id="CHEBI:173112"/>
        <dbReference type="EC" id="2.7.7.7"/>
    </reaction>
</comment>
<comment type="function">
    <text evidence="16">In addition to polymerase activity, this DNA polymerase exhibits 3'-5' and 5'-3' exonuclease activity.</text>
</comment>
<dbReference type="InterPro" id="IPR018320">
    <property type="entry name" value="DNA_polymerase_1"/>
</dbReference>
<dbReference type="Gene3D" id="1.10.150.20">
    <property type="entry name" value="5' to 3' exonuclease, C-terminal subdomain"/>
    <property type="match status" value="2"/>
</dbReference>
<evidence type="ECO:0000256" key="9">
    <source>
        <dbReference type="ARBA" id="ARBA00022801"/>
    </source>
</evidence>
<evidence type="ECO:0000256" key="14">
    <source>
        <dbReference type="ARBA" id="ARBA00049244"/>
    </source>
</evidence>
<dbReference type="InterPro" id="IPR002421">
    <property type="entry name" value="5-3_exonuclease"/>
</dbReference>
<evidence type="ECO:0000256" key="7">
    <source>
        <dbReference type="ARBA" id="ARBA00022722"/>
    </source>
</evidence>
<dbReference type="SMART" id="SM00474">
    <property type="entry name" value="35EXOc"/>
    <property type="match status" value="1"/>
</dbReference>